<reference evidence="3" key="1">
    <citation type="submission" date="2019-04" db="EMBL/GenBank/DDBJ databases">
        <title>Friends and foes A comparative genomics study of 23 Aspergillus species from section Flavi.</title>
        <authorList>
            <consortium name="DOE Joint Genome Institute"/>
            <person name="Kjaerbolling I."/>
            <person name="Vesth T."/>
            <person name="Frisvad J.C."/>
            <person name="Nybo J.L."/>
            <person name="Theobald S."/>
            <person name="Kildgaard S."/>
            <person name="Isbrandt T."/>
            <person name="Kuo A."/>
            <person name="Sato A."/>
            <person name="Lyhne E.K."/>
            <person name="Kogle M.E."/>
            <person name="Wiebenga A."/>
            <person name="Kun R.S."/>
            <person name="Lubbers R.J."/>
            <person name="Makela M.R."/>
            <person name="Barry K."/>
            <person name="Chovatia M."/>
            <person name="Clum A."/>
            <person name="Daum C."/>
            <person name="Haridas S."/>
            <person name="He G."/>
            <person name="LaButti K."/>
            <person name="Lipzen A."/>
            <person name="Mondo S."/>
            <person name="Riley R."/>
            <person name="Salamov A."/>
            <person name="Simmons B.A."/>
            <person name="Magnuson J.K."/>
            <person name="Henrissat B."/>
            <person name="Mortensen U.H."/>
            <person name="Larsen T.O."/>
            <person name="Devries R.P."/>
            <person name="Grigoriev I.V."/>
            <person name="Machida M."/>
            <person name="Baker S.E."/>
            <person name="Andersen M.R."/>
        </authorList>
    </citation>
    <scope>NUCLEOTIDE SEQUENCE</scope>
    <source>
        <strain evidence="3">CBS 117612</strain>
    </source>
</reference>
<evidence type="ECO:0000313" key="3">
    <source>
        <dbReference type="EMBL" id="KAE8334603.1"/>
    </source>
</evidence>
<dbReference type="Gene3D" id="1.10.287.1490">
    <property type="match status" value="1"/>
</dbReference>
<dbReference type="Proteomes" id="UP000325558">
    <property type="component" value="Unassembled WGS sequence"/>
</dbReference>
<evidence type="ECO:0000256" key="1">
    <source>
        <dbReference type="SAM" id="Coils"/>
    </source>
</evidence>
<protein>
    <recommendedName>
        <fullName evidence="4">MEI5 protein</fullName>
    </recommendedName>
</protein>
<feature type="coiled-coil region" evidence="1">
    <location>
        <begin position="48"/>
        <end position="205"/>
    </location>
</feature>
<evidence type="ECO:0000256" key="2">
    <source>
        <dbReference type="SAM" id="MobiDB-lite"/>
    </source>
</evidence>
<keyword evidence="1" id="KW-0175">Coiled coil</keyword>
<organism evidence="3">
    <name type="scientific">Aspergillus arachidicola</name>
    <dbReference type="NCBI Taxonomy" id="656916"/>
    <lineage>
        <taxon>Eukaryota</taxon>
        <taxon>Fungi</taxon>
        <taxon>Dikarya</taxon>
        <taxon>Ascomycota</taxon>
        <taxon>Pezizomycotina</taxon>
        <taxon>Eurotiomycetes</taxon>
        <taxon>Eurotiomycetidae</taxon>
        <taxon>Eurotiales</taxon>
        <taxon>Aspergillaceae</taxon>
        <taxon>Aspergillus</taxon>
        <taxon>Aspergillus subgen. Circumdati</taxon>
    </lineage>
</organism>
<dbReference type="AlphaFoldDB" id="A0A5N6XPH7"/>
<dbReference type="SUPFAM" id="SSF90257">
    <property type="entry name" value="Myosin rod fragments"/>
    <property type="match status" value="1"/>
</dbReference>
<evidence type="ECO:0008006" key="4">
    <source>
        <dbReference type="Google" id="ProtNLM"/>
    </source>
</evidence>
<feature type="region of interest" description="Disordered" evidence="2">
    <location>
        <begin position="498"/>
        <end position="517"/>
    </location>
</feature>
<proteinExistence type="predicted"/>
<dbReference type="EMBL" id="ML737258">
    <property type="protein sequence ID" value="KAE8334603.1"/>
    <property type="molecule type" value="Genomic_DNA"/>
</dbReference>
<dbReference type="OrthoDB" id="5421041at2759"/>
<name>A0A5N6XPH7_9EURO</name>
<gene>
    <name evidence="3" type="ORF">BDV24DRAFT_172224</name>
</gene>
<accession>A0A5N6XPH7</accession>
<sequence>MPPKTVTSLSPRTPESLDAQIVIGFFNELKRLTSTAGFNAIQSVHDENTKLQGQLKTKDHELKSLKADMDERERNKETVVNGIIEANEREKRKHRETKEQMSSLQNVIQDKEASISERDKHINEFEKQVKKLQSENNNEKGKLTDAEKKINTLQKDIQDKEATKDKMKSVGADLKEKLSASKKRVKELEDETSSLKESLATTQARLTKLEGFAAGHSEVNEDKLFESYWGLWEFAKTEIYAWLETDLPGDILRNREAWDTLRQCDVVQKHGIPLPCSNTVVAKQMRLAVILAILAREIDTHIFQPIYIAPMDDRFRKVLTDLAATDTEKESFCRSILLSMDPGIQSWRCSASIRTVVANVSAYLDELLLKDQRHLFHRSLEQVVQKAADTWKPIQCSRRRYEADFEPAIDDDDWKLFEFPKPDHITAEISTNEKTQPTITLTVFPCLSVLEQQASTAYTPAIRLSSLQYQWIAAQREMAKELTSTPSIGRAFSCLRKSSNSKGLPSVEVGPKKRNNS</sequence>